<dbReference type="GeneID" id="24918302"/>
<dbReference type="OrthoDB" id="201621at2759"/>
<organism evidence="2">
    <name type="scientific">Blastocystis hominis</name>
    <dbReference type="NCBI Taxonomy" id="12968"/>
    <lineage>
        <taxon>Eukaryota</taxon>
        <taxon>Sar</taxon>
        <taxon>Stramenopiles</taxon>
        <taxon>Bigyra</taxon>
        <taxon>Opalozoa</taxon>
        <taxon>Opalinata</taxon>
        <taxon>Blastocystidae</taxon>
        <taxon>Blastocystis</taxon>
    </lineage>
</organism>
<dbReference type="SUPFAM" id="SSF55681">
    <property type="entry name" value="Class II aaRS and biotin synthetases"/>
    <property type="match status" value="1"/>
</dbReference>
<evidence type="ECO:0000259" key="1">
    <source>
        <dbReference type="PROSITE" id="PS51733"/>
    </source>
</evidence>
<dbReference type="PANTHER" id="PTHR43506">
    <property type="entry name" value="BIOTIN/LIPOATE A/B PROTEIN LIGASE FAMILY"/>
    <property type="match status" value="1"/>
</dbReference>
<name>D8LYT7_BLAHO</name>
<dbReference type="Proteomes" id="UP000008312">
    <property type="component" value="Unassembled WGS sequence"/>
</dbReference>
<feature type="domain" description="BPL/LPL catalytic" evidence="1">
    <location>
        <begin position="1"/>
        <end position="168"/>
    </location>
</feature>
<dbReference type="InterPro" id="IPR045864">
    <property type="entry name" value="aa-tRNA-synth_II/BPL/LPL"/>
</dbReference>
<dbReference type="Gene3D" id="3.30.930.10">
    <property type="entry name" value="Bira Bifunctional Protein, Domain 2"/>
    <property type="match status" value="1"/>
</dbReference>
<dbReference type="InParanoid" id="D8LYT7"/>
<keyword evidence="3" id="KW-1185">Reference proteome</keyword>
<accession>D8LYT7</accession>
<dbReference type="Pfam" id="PF21948">
    <property type="entry name" value="LplA-B_cat"/>
    <property type="match status" value="1"/>
</dbReference>
<gene>
    <name evidence="2" type="ORF">GSBLH_T00001019001</name>
</gene>
<sequence>MGLSGKVEKLINVEKAKELKLPVIKRFSGGGTVVVDNSTFCLTFILNKKDFPSLVFPKPLMDWSGSFYSNVFNRINVSSFALRENDYVFGEQKFAGNAQSFSSDRMLHHTSFLWDFKDEMMEALKHPEKQPAYRRQREHTSFLTRMKDHVPSKQGFLDAFLVFLESNEFRCRRK</sequence>
<evidence type="ECO:0000313" key="2">
    <source>
        <dbReference type="EMBL" id="CBK20742.2"/>
    </source>
</evidence>
<dbReference type="RefSeq" id="XP_012894790.1">
    <property type="nucleotide sequence ID" value="XM_013039336.1"/>
</dbReference>
<evidence type="ECO:0000313" key="3">
    <source>
        <dbReference type="Proteomes" id="UP000008312"/>
    </source>
</evidence>
<protein>
    <recommendedName>
        <fullName evidence="1">BPL/LPL catalytic domain-containing protein</fullName>
    </recommendedName>
</protein>
<dbReference type="InterPro" id="IPR053264">
    <property type="entry name" value="Lipoate-ligase_2_inactive"/>
</dbReference>
<dbReference type="AlphaFoldDB" id="D8LYT7"/>
<dbReference type="InterPro" id="IPR004143">
    <property type="entry name" value="BPL_LPL_catalytic"/>
</dbReference>
<dbReference type="EMBL" id="FN668639">
    <property type="protein sequence ID" value="CBK20742.2"/>
    <property type="molecule type" value="Genomic_DNA"/>
</dbReference>
<dbReference type="PROSITE" id="PS51733">
    <property type="entry name" value="BPL_LPL_CATALYTIC"/>
    <property type="match status" value="1"/>
</dbReference>
<dbReference type="PANTHER" id="PTHR43506:SF1">
    <property type="entry name" value="BPL_LPL CATALYTIC DOMAIN-CONTAINING PROTEIN"/>
    <property type="match status" value="1"/>
</dbReference>
<dbReference type="OMA" id="MEWSADI"/>
<proteinExistence type="predicted"/>
<reference evidence="2" key="1">
    <citation type="submission" date="2010-02" db="EMBL/GenBank/DDBJ databases">
        <title>Sequencing and annotation of the Blastocystis hominis genome.</title>
        <authorList>
            <person name="Wincker P."/>
        </authorList>
    </citation>
    <scope>NUCLEOTIDE SEQUENCE</scope>
    <source>
        <strain evidence="2">Singapore isolate B</strain>
    </source>
</reference>